<dbReference type="PRINTS" id="PR00837">
    <property type="entry name" value="V5TPXLIKE"/>
</dbReference>
<evidence type="ECO:0000313" key="2">
    <source>
        <dbReference type="EnsemblMetazoa" id="XP_028514404.1"/>
    </source>
</evidence>
<dbReference type="KEGG" id="epa:110237327"/>
<dbReference type="InterPro" id="IPR001283">
    <property type="entry name" value="CRISP-related"/>
</dbReference>
<dbReference type="InterPro" id="IPR014044">
    <property type="entry name" value="CAP_dom"/>
</dbReference>
<dbReference type="GeneID" id="110237327"/>
<protein>
    <recommendedName>
        <fullName evidence="1">SCP domain-containing protein</fullName>
    </recommendedName>
</protein>
<evidence type="ECO:0000259" key="1">
    <source>
        <dbReference type="SMART" id="SM00198"/>
    </source>
</evidence>
<dbReference type="InterPro" id="IPR034113">
    <property type="entry name" value="SCP_GAPR1-like"/>
</dbReference>
<dbReference type="Proteomes" id="UP000887567">
    <property type="component" value="Unplaced"/>
</dbReference>
<sequence>MLEEYKMQGQKLHLVLDMHGVLVILCTIAASVKSQMNDFDNDCLRSHNQYRGRHGTPPLVWSQALAAAAQEWANSLANRNVFEHDLIYLNRAKQGENLAFTLFNTTKCINAGQLDCIKCSEIVKHWYSQIKDYDFINGRSREGPISIFTQIVWKSTREIGVGAANSQKYGLIVVARYFPRGNIGFFDSYIQNVPLPIDNSITPNNPPCNFPPSIPAPATVDLKPRIA</sequence>
<dbReference type="Gene3D" id="3.40.33.10">
    <property type="entry name" value="CAP"/>
    <property type="match status" value="1"/>
</dbReference>
<evidence type="ECO:0000313" key="3">
    <source>
        <dbReference type="Proteomes" id="UP000887567"/>
    </source>
</evidence>
<dbReference type="InterPro" id="IPR002413">
    <property type="entry name" value="V5_allergen-like"/>
</dbReference>
<keyword evidence="3" id="KW-1185">Reference proteome</keyword>
<dbReference type="PRINTS" id="PR00838">
    <property type="entry name" value="V5ALLERGEN"/>
</dbReference>
<dbReference type="SMART" id="SM00198">
    <property type="entry name" value="SCP"/>
    <property type="match status" value="1"/>
</dbReference>
<dbReference type="PANTHER" id="PTHR10334">
    <property type="entry name" value="CYSTEINE-RICH SECRETORY PROTEIN-RELATED"/>
    <property type="match status" value="1"/>
</dbReference>
<dbReference type="SUPFAM" id="SSF55797">
    <property type="entry name" value="PR-1-like"/>
    <property type="match status" value="1"/>
</dbReference>
<proteinExistence type="predicted"/>
<dbReference type="AlphaFoldDB" id="A0A913YH56"/>
<dbReference type="FunFam" id="3.40.33.10:FF:000010">
    <property type="entry name" value="Predicted protein"/>
    <property type="match status" value="1"/>
</dbReference>
<dbReference type="CDD" id="cd05382">
    <property type="entry name" value="CAP_GAPR1-like"/>
    <property type="match status" value="1"/>
</dbReference>
<accession>A0A913YH56</accession>
<reference evidence="2" key="1">
    <citation type="submission" date="2022-11" db="UniProtKB">
        <authorList>
            <consortium name="EnsemblMetazoa"/>
        </authorList>
    </citation>
    <scope>IDENTIFICATION</scope>
</reference>
<dbReference type="InterPro" id="IPR035940">
    <property type="entry name" value="CAP_sf"/>
</dbReference>
<organism evidence="2 3">
    <name type="scientific">Exaiptasia diaphana</name>
    <name type="common">Tropical sea anemone</name>
    <name type="synonym">Aiptasia pulchella</name>
    <dbReference type="NCBI Taxonomy" id="2652724"/>
    <lineage>
        <taxon>Eukaryota</taxon>
        <taxon>Metazoa</taxon>
        <taxon>Cnidaria</taxon>
        <taxon>Anthozoa</taxon>
        <taxon>Hexacorallia</taxon>
        <taxon>Actiniaria</taxon>
        <taxon>Aiptasiidae</taxon>
        <taxon>Exaiptasia</taxon>
    </lineage>
</organism>
<dbReference type="OrthoDB" id="337038at2759"/>
<dbReference type="EnsemblMetazoa" id="XM_028658603.1">
    <property type="protein sequence ID" value="XP_028514404.1"/>
    <property type="gene ID" value="LOC110237327"/>
</dbReference>
<dbReference type="RefSeq" id="XP_028514404.1">
    <property type="nucleotide sequence ID" value="XM_028658603.1"/>
</dbReference>
<dbReference type="Pfam" id="PF00188">
    <property type="entry name" value="CAP"/>
    <property type="match status" value="1"/>
</dbReference>
<name>A0A913YH56_EXADI</name>
<feature type="domain" description="SCP" evidence="1">
    <location>
        <begin position="38"/>
        <end position="185"/>
    </location>
</feature>